<organism evidence="2 3">
    <name type="scientific">Oceanidesulfovibrio indonesiensis</name>
    <dbReference type="NCBI Taxonomy" id="54767"/>
    <lineage>
        <taxon>Bacteria</taxon>
        <taxon>Pseudomonadati</taxon>
        <taxon>Thermodesulfobacteriota</taxon>
        <taxon>Desulfovibrionia</taxon>
        <taxon>Desulfovibrionales</taxon>
        <taxon>Desulfovibrionaceae</taxon>
        <taxon>Oceanidesulfovibrio</taxon>
    </lineage>
</organism>
<evidence type="ECO:0000313" key="3">
    <source>
        <dbReference type="Proteomes" id="UP000448292"/>
    </source>
</evidence>
<dbReference type="AlphaFoldDB" id="A0A7M3M954"/>
<keyword evidence="3" id="KW-1185">Reference proteome</keyword>
<dbReference type="EMBL" id="QMIE01000210">
    <property type="protein sequence ID" value="TVM06590.1"/>
    <property type="molecule type" value="Genomic_DNA"/>
</dbReference>
<feature type="region of interest" description="Disordered" evidence="1">
    <location>
        <begin position="101"/>
        <end position="123"/>
    </location>
</feature>
<dbReference type="RefSeq" id="WP_144304768.1">
    <property type="nucleotide sequence ID" value="NZ_QMIE01000210.1"/>
</dbReference>
<reference evidence="2 3" key="1">
    <citation type="submission" date="2018-06" db="EMBL/GenBank/DDBJ databases">
        <title>Complete genome of Desulfovibrio indonesiensis P37SLT.</title>
        <authorList>
            <person name="Crispim J.S."/>
            <person name="Vidigal P.M.P."/>
            <person name="Silva L.C.F."/>
            <person name="Laguardia C.N."/>
            <person name="Araujo L.C."/>
            <person name="Dias R.S."/>
            <person name="Sousa M.P."/>
            <person name="Paula S.O."/>
            <person name="Silva C."/>
        </authorList>
    </citation>
    <scope>NUCLEOTIDE SEQUENCE [LARGE SCALE GENOMIC DNA]</scope>
    <source>
        <strain evidence="2 3">P37SLT</strain>
    </source>
</reference>
<accession>A0A7M3M954</accession>
<protein>
    <submittedName>
        <fullName evidence="2">Uncharacterized protein</fullName>
    </submittedName>
</protein>
<dbReference type="Proteomes" id="UP000448292">
    <property type="component" value="Unassembled WGS sequence"/>
</dbReference>
<name>A0A7M3M954_9BACT</name>
<comment type="caution">
    <text evidence="2">The sequence shown here is derived from an EMBL/GenBank/DDBJ whole genome shotgun (WGS) entry which is preliminary data.</text>
</comment>
<proteinExistence type="predicted"/>
<gene>
    <name evidence="2" type="ORF">DPQ33_19430</name>
</gene>
<evidence type="ECO:0000313" key="2">
    <source>
        <dbReference type="EMBL" id="TVM06590.1"/>
    </source>
</evidence>
<feature type="compositionally biased region" description="Basic and acidic residues" evidence="1">
    <location>
        <begin position="101"/>
        <end position="114"/>
    </location>
</feature>
<evidence type="ECO:0000256" key="1">
    <source>
        <dbReference type="SAM" id="MobiDB-lite"/>
    </source>
</evidence>
<sequence>MKEKKKTVTVKVRGCRIDPCPPKDEIVAQLEAVKRALEAGHNEEHGLCSDCEGPFRVTELKGYMTYTDVLALCPQCLERAKQKQKMRDEAMLRATKAFVEKQGRKMDESLEEQYRQLSQDTRQ</sequence>